<evidence type="ECO:0008006" key="3">
    <source>
        <dbReference type="Google" id="ProtNLM"/>
    </source>
</evidence>
<accession>A0ABW4J6E0</accession>
<gene>
    <name evidence="1" type="ORF">ACFQ5M_02920</name>
</gene>
<dbReference type="EMBL" id="JBHTOP010000004">
    <property type="protein sequence ID" value="MFD1671045.1"/>
    <property type="molecule type" value="Genomic_DNA"/>
</dbReference>
<comment type="caution">
    <text evidence="1">The sequence shown here is derived from an EMBL/GenBank/DDBJ whole genome shotgun (WGS) entry which is preliminary data.</text>
</comment>
<evidence type="ECO:0000313" key="2">
    <source>
        <dbReference type="Proteomes" id="UP001597267"/>
    </source>
</evidence>
<proteinExistence type="predicted"/>
<name>A0ABW4J6E0_9LACO</name>
<sequence length="70" mass="7661">MALNWNGTTLNYTLAGDHYPHGKKMRQFKNVVKNPDEAKVSALGATLASFGEADELVDSEIVTRHSVVTD</sequence>
<organism evidence="1 2">
    <name type="scientific">Agrilactobacillus yilanensis</name>
    <dbReference type="NCBI Taxonomy" id="2485997"/>
    <lineage>
        <taxon>Bacteria</taxon>
        <taxon>Bacillati</taxon>
        <taxon>Bacillota</taxon>
        <taxon>Bacilli</taxon>
        <taxon>Lactobacillales</taxon>
        <taxon>Lactobacillaceae</taxon>
        <taxon>Agrilactobacillus</taxon>
    </lineage>
</organism>
<evidence type="ECO:0000313" key="1">
    <source>
        <dbReference type="EMBL" id="MFD1671045.1"/>
    </source>
</evidence>
<keyword evidence="2" id="KW-1185">Reference proteome</keyword>
<reference evidence="2" key="1">
    <citation type="journal article" date="2019" name="Int. J. Syst. Evol. Microbiol.">
        <title>The Global Catalogue of Microorganisms (GCM) 10K type strain sequencing project: providing services to taxonomists for standard genome sequencing and annotation.</title>
        <authorList>
            <consortium name="The Broad Institute Genomics Platform"/>
            <consortium name="The Broad Institute Genome Sequencing Center for Infectious Disease"/>
            <person name="Wu L."/>
            <person name="Ma J."/>
        </authorList>
    </citation>
    <scope>NUCLEOTIDE SEQUENCE [LARGE SCALE GENOMIC DNA]</scope>
    <source>
        <strain evidence="2">CCM 8896</strain>
    </source>
</reference>
<dbReference type="RefSeq" id="WP_125715018.1">
    <property type="nucleotide sequence ID" value="NZ_JBHTOP010000004.1"/>
</dbReference>
<dbReference type="Proteomes" id="UP001597267">
    <property type="component" value="Unassembled WGS sequence"/>
</dbReference>
<protein>
    <recommendedName>
        <fullName evidence="3">DUF1659 domain-containing protein</fullName>
    </recommendedName>
</protein>